<reference evidence="1" key="1">
    <citation type="submission" date="2020-03" db="EMBL/GenBank/DDBJ databases">
        <title>The deep terrestrial virosphere.</title>
        <authorList>
            <person name="Holmfeldt K."/>
            <person name="Nilsson E."/>
            <person name="Simone D."/>
            <person name="Lopez-Fernandez M."/>
            <person name="Wu X."/>
            <person name="de Brujin I."/>
            <person name="Lundin D."/>
            <person name="Andersson A."/>
            <person name="Bertilsson S."/>
            <person name="Dopson M."/>
        </authorList>
    </citation>
    <scope>NUCLEOTIDE SEQUENCE</scope>
    <source>
        <strain evidence="1">MM415B00496</strain>
    </source>
</reference>
<organism evidence="1">
    <name type="scientific">viral metagenome</name>
    <dbReference type="NCBI Taxonomy" id="1070528"/>
    <lineage>
        <taxon>unclassified sequences</taxon>
        <taxon>metagenomes</taxon>
        <taxon>organismal metagenomes</taxon>
    </lineage>
</organism>
<dbReference type="EMBL" id="MT141520">
    <property type="protein sequence ID" value="QJA64499.1"/>
    <property type="molecule type" value="Genomic_DNA"/>
</dbReference>
<dbReference type="AlphaFoldDB" id="A0A6M3J3E9"/>
<accession>A0A6M3J3E9</accession>
<gene>
    <name evidence="1" type="ORF">MM415B00496_0057</name>
</gene>
<protein>
    <submittedName>
        <fullName evidence="1">Uncharacterized protein</fullName>
    </submittedName>
</protein>
<sequence length="116" mass="13132">MGTELVLLHKIGKTTSNKPVDIINWTGESGYRYLVNEIYYITAFIGAVGALEVEIKIDGKPLEQPSNMPYPILYEFLMLNGKLVLDSMPRFQLRLKSDGTNLAAIEFFMSMVKEKI</sequence>
<evidence type="ECO:0000313" key="1">
    <source>
        <dbReference type="EMBL" id="QJA64499.1"/>
    </source>
</evidence>
<name>A0A6M3J3E9_9ZZZZ</name>
<proteinExistence type="predicted"/>